<sequence>MQLTAIIVSLAIGVAASQTPWGLPLCAVDCLQVQVNSTGCPIENPRLCLCDEADRLELIDCVVLGCDQADAAKAKLIAIEQCYGPLF</sequence>
<feature type="domain" description="CFEM" evidence="11">
    <location>
        <begin position="1"/>
        <end position="87"/>
    </location>
</feature>
<evidence type="ECO:0000256" key="3">
    <source>
        <dbReference type="ARBA" id="ARBA00010031"/>
    </source>
</evidence>
<evidence type="ECO:0000256" key="5">
    <source>
        <dbReference type="ARBA" id="ARBA00022622"/>
    </source>
</evidence>
<evidence type="ECO:0000256" key="1">
    <source>
        <dbReference type="ARBA" id="ARBA00004589"/>
    </source>
</evidence>
<keyword evidence="8" id="KW-0449">Lipoprotein</keyword>
<keyword evidence="4" id="KW-0964">Secreted</keyword>
<dbReference type="GO" id="GO:0005576">
    <property type="term" value="C:extracellular region"/>
    <property type="evidence" value="ECO:0007669"/>
    <property type="project" value="UniProtKB-SubCell"/>
</dbReference>
<evidence type="ECO:0000259" key="11">
    <source>
        <dbReference type="PROSITE" id="PS52012"/>
    </source>
</evidence>
<keyword evidence="5" id="KW-0325">Glycoprotein</keyword>
<reference evidence="12 13" key="1">
    <citation type="submission" date="2018-11" db="EMBL/GenBank/DDBJ databases">
        <title>Genome sequence and assembly of Colletotrichum spinosum.</title>
        <authorList>
            <person name="Gan P."/>
            <person name="Shirasu K."/>
        </authorList>
    </citation>
    <scope>NUCLEOTIDE SEQUENCE [LARGE SCALE GENOMIC DNA]</scope>
    <source>
        <strain evidence="12 13">CBS 515.97</strain>
    </source>
</reference>
<keyword evidence="5" id="KW-0472">Membrane</keyword>
<evidence type="ECO:0000256" key="10">
    <source>
        <dbReference type="SAM" id="SignalP"/>
    </source>
</evidence>
<evidence type="ECO:0000256" key="9">
    <source>
        <dbReference type="PROSITE-ProRule" id="PRU01356"/>
    </source>
</evidence>
<dbReference type="GO" id="GO:0098552">
    <property type="term" value="C:side of membrane"/>
    <property type="evidence" value="ECO:0007669"/>
    <property type="project" value="UniProtKB-KW"/>
</dbReference>
<feature type="chain" id="PRO_5020233954" description="CFEM domain-containing protein" evidence="10">
    <location>
        <begin position="18"/>
        <end position="87"/>
    </location>
</feature>
<evidence type="ECO:0000256" key="4">
    <source>
        <dbReference type="ARBA" id="ARBA00022525"/>
    </source>
</evidence>
<keyword evidence="13" id="KW-1185">Reference proteome</keyword>
<proteinExistence type="inferred from homology"/>
<organism evidence="12 13">
    <name type="scientific">Colletotrichum spinosum</name>
    <dbReference type="NCBI Taxonomy" id="1347390"/>
    <lineage>
        <taxon>Eukaryota</taxon>
        <taxon>Fungi</taxon>
        <taxon>Dikarya</taxon>
        <taxon>Ascomycota</taxon>
        <taxon>Pezizomycotina</taxon>
        <taxon>Sordariomycetes</taxon>
        <taxon>Hypocreomycetidae</taxon>
        <taxon>Glomerellales</taxon>
        <taxon>Glomerellaceae</taxon>
        <taxon>Colletotrichum</taxon>
        <taxon>Colletotrichum orbiculare species complex</taxon>
    </lineage>
</organism>
<evidence type="ECO:0000256" key="7">
    <source>
        <dbReference type="ARBA" id="ARBA00023157"/>
    </source>
</evidence>
<feature type="disulfide bond" evidence="9">
    <location>
        <begin position="30"/>
        <end position="61"/>
    </location>
</feature>
<dbReference type="AlphaFoldDB" id="A0A4R8PVM4"/>
<feature type="disulfide bond" evidence="9">
    <location>
        <begin position="26"/>
        <end position="66"/>
    </location>
</feature>
<evidence type="ECO:0000313" key="13">
    <source>
        <dbReference type="Proteomes" id="UP000295083"/>
    </source>
</evidence>
<evidence type="ECO:0000256" key="6">
    <source>
        <dbReference type="ARBA" id="ARBA00022729"/>
    </source>
</evidence>
<name>A0A4R8PVM4_9PEZI</name>
<dbReference type="Proteomes" id="UP000295083">
    <property type="component" value="Unassembled WGS sequence"/>
</dbReference>
<accession>A0A4R8PVM4</accession>
<keyword evidence="7 9" id="KW-1015">Disulfide bond</keyword>
<dbReference type="Pfam" id="PF05730">
    <property type="entry name" value="CFEM"/>
    <property type="match status" value="1"/>
</dbReference>
<dbReference type="PROSITE" id="PS52012">
    <property type="entry name" value="CFEM"/>
    <property type="match status" value="1"/>
</dbReference>
<dbReference type="InterPro" id="IPR008427">
    <property type="entry name" value="Extracellular_membr_CFEM_dom"/>
</dbReference>
<gene>
    <name evidence="12" type="ORF">C8035_v012257</name>
</gene>
<comment type="similarity">
    <text evidence="3">Belongs to the RBT5 family.</text>
</comment>
<dbReference type="EMBL" id="QAPG01000931">
    <property type="protein sequence ID" value="TDZ28306.1"/>
    <property type="molecule type" value="Genomic_DNA"/>
</dbReference>
<evidence type="ECO:0000256" key="2">
    <source>
        <dbReference type="ARBA" id="ARBA00004613"/>
    </source>
</evidence>
<evidence type="ECO:0000313" key="12">
    <source>
        <dbReference type="EMBL" id="TDZ28306.1"/>
    </source>
</evidence>
<protein>
    <recommendedName>
        <fullName evidence="11">CFEM domain-containing protein</fullName>
    </recommendedName>
</protein>
<keyword evidence="5" id="KW-0336">GPI-anchor</keyword>
<comment type="subcellular location">
    <subcellularLocation>
        <location evidence="1">Membrane</location>
        <topology evidence="1">Lipid-anchor</topology>
        <topology evidence="1">GPI-anchor</topology>
    </subcellularLocation>
    <subcellularLocation>
        <location evidence="2">Secreted</location>
    </subcellularLocation>
</comment>
<evidence type="ECO:0000256" key="8">
    <source>
        <dbReference type="ARBA" id="ARBA00023288"/>
    </source>
</evidence>
<feature type="signal peptide" evidence="10">
    <location>
        <begin position="1"/>
        <end position="17"/>
    </location>
</feature>
<comment type="caution">
    <text evidence="9">Lacks conserved residue(s) required for the propagation of feature annotation.</text>
</comment>
<keyword evidence="6 10" id="KW-0732">Signal</keyword>
<comment type="caution">
    <text evidence="12">The sequence shown here is derived from an EMBL/GenBank/DDBJ whole genome shotgun (WGS) entry which is preliminary data.</text>
</comment>